<organism evidence="3 4">
    <name type="scientific">Gigaspora margarita</name>
    <dbReference type="NCBI Taxonomy" id="4874"/>
    <lineage>
        <taxon>Eukaryota</taxon>
        <taxon>Fungi</taxon>
        <taxon>Fungi incertae sedis</taxon>
        <taxon>Mucoromycota</taxon>
        <taxon>Glomeromycotina</taxon>
        <taxon>Glomeromycetes</taxon>
        <taxon>Diversisporales</taxon>
        <taxon>Gigasporaceae</taxon>
        <taxon>Gigaspora</taxon>
    </lineage>
</organism>
<dbReference type="EMBL" id="WTPW01003510">
    <property type="protein sequence ID" value="KAF0340114.1"/>
    <property type="molecule type" value="Genomic_DNA"/>
</dbReference>
<keyword evidence="4" id="KW-1185">Reference proteome</keyword>
<dbReference type="GO" id="GO:0016887">
    <property type="term" value="F:ATP hydrolysis activity"/>
    <property type="evidence" value="ECO:0007669"/>
    <property type="project" value="InterPro"/>
</dbReference>
<name>A0A8H3WVD2_GIGMA</name>
<evidence type="ECO:0000313" key="4">
    <source>
        <dbReference type="Proteomes" id="UP000439903"/>
    </source>
</evidence>
<protein>
    <submittedName>
        <fullName evidence="3">HSP90-domain-containing protein</fullName>
    </submittedName>
</protein>
<evidence type="ECO:0000256" key="1">
    <source>
        <dbReference type="ARBA" id="ARBA00008239"/>
    </source>
</evidence>
<evidence type="ECO:0000313" key="3">
    <source>
        <dbReference type="EMBL" id="KAF0340114.1"/>
    </source>
</evidence>
<dbReference type="GO" id="GO:0051082">
    <property type="term" value="F:unfolded protein binding"/>
    <property type="evidence" value="ECO:0007669"/>
    <property type="project" value="InterPro"/>
</dbReference>
<dbReference type="Proteomes" id="UP000439903">
    <property type="component" value="Unassembled WGS sequence"/>
</dbReference>
<dbReference type="SUPFAM" id="SSF110942">
    <property type="entry name" value="HSP90 C-terminal domain"/>
    <property type="match status" value="1"/>
</dbReference>
<dbReference type="InterPro" id="IPR020568">
    <property type="entry name" value="Ribosomal_Su5_D2-typ_SF"/>
</dbReference>
<dbReference type="SUPFAM" id="SSF54211">
    <property type="entry name" value="Ribosomal protein S5 domain 2-like"/>
    <property type="match status" value="1"/>
</dbReference>
<dbReference type="Pfam" id="PF00183">
    <property type="entry name" value="HSP90"/>
    <property type="match status" value="1"/>
</dbReference>
<gene>
    <name evidence="3" type="ORF">F8M41_016325</name>
</gene>
<evidence type="ECO:0000256" key="2">
    <source>
        <dbReference type="ARBA" id="ARBA00023186"/>
    </source>
</evidence>
<reference evidence="3 4" key="1">
    <citation type="journal article" date="2019" name="Environ. Microbiol.">
        <title>At the nexus of three kingdoms: the genome of the mycorrhizal fungus Gigaspora margarita provides insights into plant, endobacterial and fungal interactions.</title>
        <authorList>
            <person name="Venice F."/>
            <person name="Ghignone S."/>
            <person name="Salvioli di Fossalunga A."/>
            <person name="Amselem J."/>
            <person name="Novero M."/>
            <person name="Xianan X."/>
            <person name="Sedzielewska Toro K."/>
            <person name="Morin E."/>
            <person name="Lipzen A."/>
            <person name="Grigoriev I.V."/>
            <person name="Henrissat B."/>
            <person name="Martin F.M."/>
            <person name="Bonfante P."/>
        </authorList>
    </citation>
    <scope>NUCLEOTIDE SEQUENCE [LARGE SCALE GENOMIC DNA]</scope>
    <source>
        <strain evidence="3 4">BEG34</strain>
    </source>
</reference>
<dbReference type="Gene3D" id="3.40.50.11260">
    <property type="match status" value="1"/>
</dbReference>
<comment type="caution">
    <text evidence="3">The sequence shown here is derived from an EMBL/GenBank/DDBJ whole genome shotgun (WGS) entry which is preliminary data.</text>
</comment>
<dbReference type="GO" id="GO:0005524">
    <property type="term" value="F:ATP binding"/>
    <property type="evidence" value="ECO:0007669"/>
    <property type="project" value="InterPro"/>
</dbReference>
<dbReference type="OrthoDB" id="2411717at2759"/>
<dbReference type="InterPro" id="IPR001404">
    <property type="entry name" value="Hsp90_fam"/>
</dbReference>
<comment type="similarity">
    <text evidence="1">Belongs to the heat shock protein 90 family.</text>
</comment>
<accession>A0A8H3WVD2</accession>
<dbReference type="InterPro" id="IPR037196">
    <property type="entry name" value="HSP90_C"/>
</dbReference>
<dbReference type="GO" id="GO:0140662">
    <property type="term" value="F:ATP-dependent protein folding chaperone"/>
    <property type="evidence" value="ECO:0007669"/>
    <property type="project" value="InterPro"/>
</dbReference>
<dbReference type="Gene3D" id="1.20.120.790">
    <property type="entry name" value="Heat shock protein 90, C-terminal domain"/>
    <property type="match status" value="1"/>
</dbReference>
<keyword evidence="2" id="KW-0143">Chaperone</keyword>
<dbReference type="AlphaFoldDB" id="A0A8H3WVD2"/>
<proteinExistence type="inferred from homology"/>
<dbReference type="PANTHER" id="PTHR11528">
    <property type="entry name" value="HEAT SHOCK PROTEIN 90 FAMILY MEMBER"/>
    <property type="match status" value="1"/>
</dbReference>
<sequence>MYARKTKGYLLYYSRNYQAVKNLLFLEVLEKQGYEVLLITNPINEYSVSQLKEYEGKKFVYITKEGLEIDEDEEEKKMHKEEIKKYGYLCKQIKEILGDNVVIVSNHISVLLYVLVTGQYSWSANFEHIIKAQALLDSSIASYMLSKKILEINPHYSIIKSLKTKVETDKNEKVVIDLTCFFLKHHLYILVLVWKNLLY</sequence>